<proteinExistence type="predicted"/>
<reference evidence="1 2" key="1">
    <citation type="submission" date="2016-02" db="EMBL/GenBank/DDBJ databases">
        <title>Genome sequencing of a beta-galactosidase producing bacteria Rhizobium sp. 59.</title>
        <authorList>
            <person name="Wang D."/>
            <person name="Kot W."/>
            <person name="Qin Y."/>
            <person name="Hansen L."/>
            <person name="Naqvi K."/>
            <person name="Rensing C."/>
        </authorList>
    </citation>
    <scope>NUCLEOTIDE SEQUENCE [LARGE SCALE GENOMIC DNA]</scope>
    <source>
        <strain evidence="1 2">59</strain>
    </source>
</reference>
<organism evidence="1 2">
    <name type="scientific">Pararhizobium antarcticum</name>
    <dbReference type="NCBI Taxonomy" id="1798805"/>
    <lineage>
        <taxon>Bacteria</taxon>
        <taxon>Pseudomonadati</taxon>
        <taxon>Pseudomonadota</taxon>
        <taxon>Alphaproteobacteria</taxon>
        <taxon>Hyphomicrobiales</taxon>
        <taxon>Rhizobiaceae</taxon>
        <taxon>Rhizobium/Agrobacterium group</taxon>
        <taxon>Pararhizobium</taxon>
    </lineage>
</organism>
<protein>
    <submittedName>
        <fullName evidence="1">Uncharacterized protein</fullName>
    </submittedName>
</protein>
<dbReference type="Proteomes" id="UP000182661">
    <property type="component" value="Unassembled WGS sequence"/>
</dbReference>
<evidence type="ECO:0000313" key="1">
    <source>
        <dbReference type="EMBL" id="OJF91634.1"/>
    </source>
</evidence>
<keyword evidence="2" id="KW-1185">Reference proteome</keyword>
<sequence>MACLAACGEGLCVEARAVIQATAPVIDGWMAAGYDLDADILPVLQARTLRKRDDPIRTWAYFTPAVAKRHAQRVALTAKPKSAGETQTAPTLSAQEILLQTAQWLNSGRFVPPSAVNNTTRDALLRAGLVTKETLRSHQIY</sequence>
<comment type="caution">
    <text evidence="1">The sequence shown here is derived from an EMBL/GenBank/DDBJ whole genome shotgun (WGS) entry which is preliminary data.</text>
</comment>
<dbReference type="AlphaFoldDB" id="A0A657LLU6"/>
<name>A0A657LLU6_9HYPH</name>
<evidence type="ECO:0000313" key="2">
    <source>
        <dbReference type="Proteomes" id="UP000182661"/>
    </source>
</evidence>
<accession>A0A657LLU6</accession>
<gene>
    <name evidence="1" type="ORF">AX760_23280</name>
</gene>
<dbReference type="EMBL" id="LSRP01000124">
    <property type="protein sequence ID" value="OJF91634.1"/>
    <property type="molecule type" value="Genomic_DNA"/>
</dbReference>